<evidence type="ECO:0000313" key="4">
    <source>
        <dbReference type="Proteomes" id="UP001362899"/>
    </source>
</evidence>
<feature type="region of interest" description="Disordered" evidence="1">
    <location>
        <begin position="271"/>
        <end position="367"/>
    </location>
</feature>
<evidence type="ECO:0000313" key="3">
    <source>
        <dbReference type="EMBL" id="GMM51806.1"/>
    </source>
</evidence>
<dbReference type="Proteomes" id="UP001362899">
    <property type="component" value="Unassembled WGS sequence"/>
</dbReference>
<dbReference type="EMBL" id="BTGC01000008">
    <property type="protein sequence ID" value="GMM51806.1"/>
    <property type="molecule type" value="Genomic_DNA"/>
</dbReference>
<reference evidence="3 4" key="1">
    <citation type="journal article" date="2023" name="Elife">
        <title>Identification of key yeast species and microbe-microbe interactions impacting larval growth of Drosophila in the wild.</title>
        <authorList>
            <person name="Mure A."/>
            <person name="Sugiura Y."/>
            <person name="Maeda R."/>
            <person name="Honda K."/>
            <person name="Sakurai N."/>
            <person name="Takahashi Y."/>
            <person name="Watada M."/>
            <person name="Katoh T."/>
            <person name="Gotoh A."/>
            <person name="Gotoh Y."/>
            <person name="Taniguchi I."/>
            <person name="Nakamura K."/>
            <person name="Hayashi T."/>
            <person name="Katayama T."/>
            <person name="Uemura T."/>
            <person name="Hattori Y."/>
        </authorList>
    </citation>
    <scope>NUCLEOTIDE SEQUENCE [LARGE SCALE GENOMIC DNA]</scope>
    <source>
        <strain evidence="3 4">SB-73</strain>
    </source>
</reference>
<feature type="compositionally biased region" description="Polar residues" evidence="1">
    <location>
        <begin position="356"/>
        <end position="367"/>
    </location>
</feature>
<keyword evidence="2" id="KW-0812">Transmembrane</keyword>
<keyword evidence="2" id="KW-1133">Transmembrane helix</keyword>
<feature type="compositionally biased region" description="Low complexity" evidence="1">
    <location>
        <begin position="335"/>
        <end position="347"/>
    </location>
</feature>
<gene>
    <name evidence="3" type="ORF">DASB73_027690</name>
</gene>
<dbReference type="AlphaFoldDB" id="A0AAV5RMC9"/>
<feature type="transmembrane region" description="Helical" evidence="2">
    <location>
        <begin position="801"/>
        <end position="823"/>
    </location>
</feature>
<feature type="compositionally biased region" description="Low complexity" evidence="1">
    <location>
        <begin position="304"/>
        <end position="319"/>
    </location>
</feature>
<protein>
    <submittedName>
        <fullName evidence="3">Uncharacterized protein</fullName>
    </submittedName>
</protein>
<sequence length="840" mass="94125">MGSAEVQHCRTVIEQEELPLLKQLGFVPVRNHDEVIHIYPPPGKEMSISDADMNSSLRLKGSARISFQPGSLSTGSASSGSLDSPDSCHSNSSESMDSSDATNNADCEQQRTDSRLCYPEDGNNTLCKDNEQIGLERAHSRPDTLARFLSKLKYLYDEADDEEAVLISRPSGGKYVDQKAVIKAQADKVRNQLELKFRAIPLTMQADKFIEGYRPTQSRRVYNPLQTIRDRKFRSKPNYRTHRVNIWQVPISEQLQDLRWRYQNMRIQSRYTKNERKSKKRSHGNDLLNAKAGQKYNRPERFSRSSSGESSTSNCSESSLNIDKKVKSSARRSSHQSSVSNLHSQLSPHSDYRMESSASSKLLDNDSSTELIDRLQQRHEQDMNHPYGLEPEEIDMAHFKNLLPFEDNEPIPINCEEIGSKRRGTFCRNAANIAETWNRLYKTTSHTSAFSQAVSDRSSRSGNVCDQISDVDSVNSRRRSSQPFASQLSQIQSIASDSTHSIKSEKSNQVCPLVTVTNDAGQVESIEQPVPNNSNLNSYNNSNTSHLGLFAHTAPSLSKFNEFVNHANGSQDRYADVHHNSDGDVKRSSGSALTGPVLNSNIASNLSASLDGSNSKILTVFSDSMQAGNTHNKNVPFNSVSTNNNGSAAGSSRVYKKKSVVHEYHKAPWETSISCLNDELHYLKILFSVALRRDDLLKKRDRDCCKKFQLACAPLGKDLETHKASEYAQYLQSVENDIATKMNTIERGVSTSVDSIRISTDMMVGEVNSTLNKHLRSVTSRVEKLMTCRSSNMSTHLCYSFIEYGLLFIMWVVWGGCQIWKLFTMILSCIRFCSCGLVCA</sequence>
<proteinExistence type="predicted"/>
<evidence type="ECO:0000256" key="1">
    <source>
        <dbReference type="SAM" id="MobiDB-lite"/>
    </source>
</evidence>
<keyword evidence="4" id="KW-1185">Reference proteome</keyword>
<organism evidence="3 4">
    <name type="scientific">Starmerella bacillaris</name>
    <name type="common">Yeast</name>
    <name type="synonym">Candida zemplinina</name>
    <dbReference type="NCBI Taxonomy" id="1247836"/>
    <lineage>
        <taxon>Eukaryota</taxon>
        <taxon>Fungi</taxon>
        <taxon>Dikarya</taxon>
        <taxon>Ascomycota</taxon>
        <taxon>Saccharomycotina</taxon>
        <taxon>Dipodascomycetes</taxon>
        <taxon>Dipodascales</taxon>
        <taxon>Trichomonascaceae</taxon>
        <taxon>Starmerella</taxon>
    </lineage>
</organism>
<name>A0AAV5RMC9_STABA</name>
<keyword evidence="2" id="KW-0472">Membrane</keyword>
<evidence type="ECO:0000256" key="2">
    <source>
        <dbReference type="SAM" id="Phobius"/>
    </source>
</evidence>
<feature type="compositionally biased region" description="Low complexity" evidence="1">
    <location>
        <begin position="69"/>
        <end position="100"/>
    </location>
</feature>
<comment type="caution">
    <text evidence="3">The sequence shown here is derived from an EMBL/GenBank/DDBJ whole genome shotgun (WGS) entry which is preliminary data.</text>
</comment>
<feature type="region of interest" description="Disordered" evidence="1">
    <location>
        <begin position="68"/>
        <end position="107"/>
    </location>
</feature>
<accession>A0AAV5RMC9</accession>